<dbReference type="SMART" id="SM00119">
    <property type="entry name" value="HECTc"/>
    <property type="match status" value="1"/>
</dbReference>
<evidence type="ECO:0000313" key="8">
    <source>
        <dbReference type="EMBL" id="ORX33914.1"/>
    </source>
</evidence>
<dbReference type="Pfam" id="PF00632">
    <property type="entry name" value="HECT"/>
    <property type="match status" value="1"/>
</dbReference>
<dbReference type="PANTHER" id="PTHR45700">
    <property type="entry name" value="UBIQUITIN-PROTEIN LIGASE E3C"/>
    <property type="match status" value="1"/>
</dbReference>
<dbReference type="GO" id="GO:0061630">
    <property type="term" value="F:ubiquitin protein ligase activity"/>
    <property type="evidence" value="ECO:0007669"/>
    <property type="project" value="UniProtKB-EC"/>
</dbReference>
<dbReference type="InterPro" id="IPR044611">
    <property type="entry name" value="E3A/B/C-like"/>
</dbReference>
<evidence type="ECO:0000259" key="7">
    <source>
        <dbReference type="PROSITE" id="PS50237"/>
    </source>
</evidence>
<dbReference type="SUPFAM" id="SSF56204">
    <property type="entry name" value="Hect, E3 ligase catalytic domain"/>
    <property type="match status" value="1"/>
</dbReference>
<name>A0A1Y1U8P2_9TREE</name>
<dbReference type="GO" id="GO:0000209">
    <property type="term" value="P:protein polyubiquitination"/>
    <property type="evidence" value="ECO:0007669"/>
    <property type="project" value="InterPro"/>
</dbReference>
<dbReference type="PANTHER" id="PTHR45700:SF2">
    <property type="entry name" value="UBIQUITIN-PROTEIN LIGASE E3C"/>
    <property type="match status" value="1"/>
</dbReference>
<dbReference type="CDD" id="cd00078">
    <property type="entry name" value="HECTc"/>
    <property type="match status" value="1"/>
</dbReference>
<evidence type="ECO:0000256" key="6">
    <source>
        <dbReference type="SAM" id="MobiDB-lite"/>
    </source>
</evidence>
<dbReference type="Proteomes" id="UP000193218">
    <property type="component" value="Unassembled WGS sequence"/>
</dbReference>
<feature type="active site" description="Glycyl thioester intermediate" evidence="5">
    <location>
        <position position="1009"/>
    </location>
</feature>
<keyword evidence="3" id="KW-0808">Transferase</keyword>
<dbReference type="Gene3D" id="3.30.2410.10">
    <property type="entry name" value="Hect, E3 ligase catalytic domain"/>
    <property type="match status" value="1"/>
</dbReference>
<dbReference type="OrthoDB" id="8068875at2759"/>
<dbReference type="Gene3D" id="3.30.2160.10">
    <property type="entry name" value="Hect, E3 ligase catalytic domain"/>
    <property type="match status" value="1"/>
</dbReference>
<reference evidence="8 9" key="1">
    <citation type="submission" date="2017-03" db="EMBL/GenBank/DDBJ databases">
        <title>Widespread Adenine N6-methylation of Active Genes in Fungi.</title>
        <authorList>
            <consortium name="DOE Joint Genome Institute"/>
            <person name="Mondo S.J."/>
            <person name="Dannebaum R.O."/>
            <person name="Kuo R.C."/>
            <person name="Louie K.B."/>
            <person name="Bewick A.J."/>
            <person name="Labutti K."/>
            <person name="Haridas S."/>
            <person name="Kuo A."/>
            <person name="Salamov A."/>
            <person name="Ahrendt S.R."/>
            <person name="Lau R."/>
            <person name="Bowen B.P."/>
            <person name="Lipzen A."/>
            <person name="Sullivan W."/>
            <person name="Andreopoulos W.B."/>
            <person name="Clum A."/>
            <person name="Lindquist E."/>
            <person name="Daum C."/>
            <person name="Northen T.R."/>
            <person name="Ramamoorthy G."/>
            <person name="Schmitz R.J."/>
            <person name="Gryganskyi A."/>
            <person name="Culley D."/>
            <person name="Magnuson J."/>
            <person name="James T.Y."/>
            <person name="O'Malley M.A."/>
            <person name="Stajich J.E."/>
            <person name="Spatafora J.W."/>
            <person name="Visel A."/>
            <person name="Grigoriev I.V."/>
        </authorList>
    </citation>
    <scope>NUCLEOTIDE SEQUENCE [LARGE SCALE GENOMIC DNA]</scope>
    <source>
        <strain evidence="8 9">NRRL Y-17943</strain>
    </source>
</reference>
<evidence type="ECO:0000256" key="1">
    <source>
        <dbReference type="ARBA" id="ARBA00000885"/>
    </source>
</evidence>
<dbReference type="RefSeq" id="XP_021868202.1">
    <property type="nucleotide sequence ID" value="XM_022018910.1"/>
</dbReference>
<dbReference type="InterPro" id="IPR000569">
    <property type="entry name" value="HECT_dom"/>
</dbReference>
<feature type="compositionally biased region" description="Acidic residues" evidence="6">
    <location>
        <begin position="350"/>
        <end position="363"/>
    </location>
</feature>
<dbReference type="EMBL" id="NBSH01000016">
    <property type="protein sequence ID" value="ORX33914.1"/>
    <property type="molecule type" value="Genomic_DNA"/>
</dbReference>
<evidence type="ECO:0000256" key="5">
    <source>
        <dbReference type="PROSITE-ProRule" id="PRU00104"/>
    </source>
</evidence>
<feature type="compositionally biased region" description="Basic residues" evidence="6">
    <location>
        <begin position="369"/>
        <end position="383"/>
    </location>
</feature>
<comment type="caution">
    <text evidence="8">The sequence shown here is derived from an EMBL/GenBank/DDBJ whole genome shotgun (WGS) entry which is preliminary data.</text>
</comment>
<evidence type="ECO:0000256" key="4">
    <source>
        <dbReference type="ARBA" id="ARBA00022786"/>
    </source>
</evidence>
<organism evidence="8 9">
    <name type="scientific">Kockovaella imperatae</name>
    <dbReference type="NCBI Taxonomy" id="4999"/>
    <lineage>
        <taxon>Eukaryota</taxon>
        <taxon>Fungi</taxon>
        <taxon>Dikarya</taxon>
        <taxon>Basidiomycota</taxon>
        <taxon>Agaricomycotina</taxon>
        <taxon>Tremellomycetes</taxon>
        <taxon>Tremellales</taxon>
        <taxon>Cuniculitremaceae</taxon>
        <taxon>Kockovaella</taxon>
    </lineage>
</organism>
<dbReference type="InterPro" id="IPR035983">
    <property type="entry name" value="Hect_E3_ubiquitin_ligase"/>
</dbReference>
<dbReference type="FunCoup" id="A0A1Y1U8P2">
    <property type="interactions" value="205"/>
</dbReference>
<dbReference type="FunFam" id="3.30.2160.10:FF:000002">
    <property type="entry name" value="Putative Ubiquitin-protein ligase E3C"/>
    <property type="match status" value="1"/>
</dbReference>
<keyword evidence="4 5" id="KW-0833">Ubl conjugation pathway</keyword>
<dbReference type="STRING" id="4999.A0A1Y1U8P2"/>
<evidence type="ECO:0000256" key="3">
    <source>
        <dbReference type="ARBA" id="ARBA00022679"/>
    </source>
</evidence>
<protein>
    <recommendedName>
        <fullName evidence="2">HECT-type E3 ubiquitin transferase</fullName>
        <ecNumber evidence="2">2.3.2.26</ecNumber>
    </recommendedName>
</protein>
<dbReference type="InParanoid" id="A0A1Y1U8P2"/>
<evidence type="ECO:0000313" key="9">
    <source>
        <dbReference type="Proteomes" id="UP000193218"/>
    </source>
</evidence>
<evidence type="ECO:0000256" key="2">
    <source>
        <dbReference type="ARBA" id="ARBA00012485"/>
    </source>
</evidence>
<dbReference type="GO" id="GO:0006511">
    <property type="term" value="P:ubiquitin-dependent protein catabolic process"/>
    <property type="evidence" value="ECO:0007669"/>
    <property type="project" value="TreeGrafter"/>
</dbReference>
<dbReference type="Gene3D" id="3.90.1750.10">
    <property type="entry name" value="Hect, E3 ligase catalytic domains"/>
    <property type="match status" value="1"/>
</dbReference>
<feature type="region of interest" description="Disordered" evidence="6">
    <location>
        <begin position="350"/>
        <end position="386"/>
    </location>
</feature>
<keyword evidence="9" id="KW-1185">Reference proteome</keyword>
<feature type="domain" description="HECT" evidence="7">
    <location>
        <begin position="712"/>
        <end position="1041"/>
    </location>
</feature>
<dbReference type="PROSITE" id="PS50237">
    <property type="entry name" value="HECT"/>
    <property type="match status" value="1"/>
</dbReference>
<dbReference type="FunFam" id="3.30.2410.10:FF:000011">
    <property type="entry name" value="Putative Ubiquitin-protein ligase E3C"/>
    <property type="match status" value="1"/>
</dbReference>
<dbReference type="EC" id="2.3.2.26" evidence="2"/>
<accession>A0A1Y1U8P2</accession>
<sequence>MPLPFDFLPENGRNVNVNLSTSSSASSSALLSDVRAQRAQREQQRVLEKSAIVLQKFWRERSQGAKFTQELLDKLDNGAVVSVDERARFLVVIFRRGWMTDETKRRRENALVKWFDQVSQTDPSAFIQPSPDWMTVLAILCLRAVSLIAQDPNSAQTAATLLKAIPSVFRDVTTAASDSGRIDFVEVLGRGGWVQELVIAMDKLIATNKKNPFLVPVTQLLTSPLSLSSSAHTRSLLYPLINHLLAIPALPSSLPIPALTHLSIHLPLFKSLLPLAAAEPEIIRQGRLSNEQGRTYLLANLAIFGITGGLLERSPPSSAVQWIKVIGSVLRSMTDGWGRWIEGIIEDDDEPIPKAEDDEDSDGEIVGSSKKRARRTSGRKSTRRQPLPKNISSKILLLAGRAHLVYLAATIISPASKLPSSSLGDFAAYALALLDAFRGSPKWESILEALLIETKGKAFSKRVWREGVRGRWTSSSNQKTWDTFMTNPSTPCLLLLTHIYCHYLLITPDAEFFTETVSGSNPLSLDEVLELAAVWRDLAYWSYMNGVAATGSPSNEGRGNEDVRALLTRGLTRISDRNARRKFAPDNFFVTISPGDLRGFIAAAVMEDAALTEQIAQGSEIDPADLPRWARARNRFTKRQMAYISPRLGLLNNLPMVLPFNTRLEIFQKFIDTDMVNLGLSRYSRRGIRATIHRTSLAEDGFNQLSDVGPMLKGRIGITFIDKFGQEEAGIDGGGLFKEFLTSLNKEVFNTDRGLWLATDQNELYPNPHSYATEPHQLAWYTFIGRVLGKAMYDGILVDVSFAGFFLAKWLGRSSSIDDLQSLDNELYKGLIVLKSYPRPEELSLNFTIVQEEFGQTQTIDLVPGGSDIPVTVENRHEYIQLVCRYKLDKQISAQSRAFFSGLSDIIDSKWLRMFDQKELQQVIGGEETPIDIDDLRANTEVSGFANDDTIQVFWKVVKGFNQQERRALLRFVTSCSRPPLLGFRQLSPRFGIRCSGNDTGRLPSASSCMNLLKLPSYDNEVALRSKLLQAINSNAGFDLS</sequence>
<comment type="catalytic activity">
    <reaction evidence="1">
        <text>S-ubiquitinyl-[E2 ubiquitin-conjugating enzyme]-L-cysteine + [acceptor protein]-L-lysine = [E2 ubiquitin-conjugating enzyme]-L-cysteine + N(6)-ubiquitinyl-[acceptor protein]-L-lysine.</text>
        <dbReference type="EC" id="2.3.2.26"/>
    </reaction>
</comment>
<gene>
    <name evidence="8" type="ORF">BD324DRAFT_665268</name>
</gene>
<proteinExistence type="predicted"/>
<dbReference type="AlphaFoldDB" id="A0A1Y1U8P2"/>
<dbReference type="GeneID" id="33560719"/>